<dbReference type="EMBL" id="LT991977">
    <property type="protein sequence ID" value="SPK76483.1"/>
    <property type="molecule type" value="Genomic_DNA"/>
</dbReference>
<dbReference type="AlphaFoldDB" id="A0A375IP37"/>
<geneLocation type="plasmid" evidence="2">
    <name>II</name>
</geneLocation>
<evidence type="ECO:0000256" key="1">
    <source>
        <dbReference type="SAM" id="MobiDB-lite"/>
    </source>
</evidence>
<dbReference type="Proteomes" id="UP000255505">
    <property type="component" value="Plasmid II"/>
</dbReference>
<evidence type="ECO:0000313" key="3">
    <source>
        <dbReference type="Proteomes" id="UP000255505"/>
    </source>
</evidence>
<organism evidence="2 3">
    <name type="scientific">Cupriavidus taiwanensis</name>
    <dbReference type="NCBI Taxonomy" id="164546"/>
    <lineage>
        <taxon>Bacteria</taxon>
        <taxon>Pseudomonadati</taxon>
        <taxon>Pseudomonadota</taxon>
        <taxon>Betaproteobacteria</taxon>
        <taxon>Burkholderiales</taxon>
        <taxon>Burkholderiaceae</taxon>
        <taxon>Cupriavidus</taxon>
    </lineage>
</organism>
<accession>A0A375IP37</accession>
<keyword evidence="2" id="KW-0614">Plasmid</keyword>
<gene>
    <name evidence="2" type="ORF">CT19425_MP80112</name>
</gene>
<protein>
    <submittedName>
        <fullName evidence="2">Uncharacterized protein</fullName>
    </submittedName>
</protein>
<evidence type="ECO:0000313" key="2">
    <source>
        <dbReference type="EMBL" id="SPK76483.1"/>
    </source>
</evidence>
<feature type="compositionally biased region" description="Basic residues" evidence="1">
    <location>
        <begin position="116"/>
        <end position="127"/>
    </location>
</feature>
<sequence length="250" mass="27202">MPTGPCPGRRYAGRRAACARARRGRPRRGCRPARPHRYRWARRYRSAGQGCAGQRAPSRAARPARRVRTAAGRTATRPDAWPVAAPAPCPAACRWYWPARSRGCAPPAPAGWRNRPAPRCRAGRPARSRPAGARAGTGRRRYAPRSPAAGRRTEHGCASGTSVSLPAPVNEGTGMGRVLMPAGVQRLLPRKIYPARRPRQGCHSCPRREFVLHRCTAGGRASIPRRVPHLTHGTLPGRAAAAFPAQRFLL</sequence>
<feature type="region of interest" description="Disordered" evidence="1">
    <location>
        <begin position="107"/>
        <end position="169"/>
    </location>
</feature>
<reference evidence="2 3" key="1">
    <citation type="submission" date="2018-01" db="EMBL/GenBank/DDBJ databases">
        <authorList>
            <person name="Gaut B.S."/>
            <person name="Morton B.R."/>
            <person name="Clegg M.T."/>
            <person name="Duvall M.R."/>
        </authorList>
    </citation>
    <scope>NUCLEOTIDE SEQUENCE [LARGE SCALE GENOMIC DNA]</scope>
    <source>
        <strain evidence="2">Cupriavidus taiwanensis LMG 19425</strain>
        <plasmid evidence="3">Plasmid ii</plasmid>
    </source>
</reference>
<name>A0A375IP37_9BURK</name>
<proteinExistence type="predicted"/>